<keyword evidence="5 10" id="KW-1133">Transmembrane helix</keyword>
<feature type="compositionally biased region" description="Basic residues" evidence="9">
    <location>
        <begin position="30"/>
        <end position="41"/>
    </location>
</feature>
<keyword evidence="3" id="KW-0813">Transport</keyword>
<evidence type="ECO:0000313" key="12">
    <source>
        <dbReference type="Proteomes" id="UP000235220"/>
    </source>
</evidence>
<dbReference type="GO" id="GO:0005886">
    <property type="term" value="C:plasma membrane"/>
    <property type="evidence" value="ECO:0000318"/>
    <property type="project" value="GO_Central"/>
</dbReference>
<sequence length="360" mass="40004">MASNDAKVKGSLLSGLVNPTSQTNMTDTRNRRRYQRGKRSVPARSSFSMQTTIGSAPTRPCKSIIEKIDPDLMHVAIFLAVYIVAGTLCFYNLRPQMKGEKTNAIIDTVYFCIVTMATVGYGDLVPDSVLTKLLACVFAFTGVALVGLVLSKAADTLVKKHEDLLVKALQMYQSCGLIEEANKEVKINGVRYKCLLVLMLLVVLIITGTTFLATVEKLDLIDAFYCVCITITTLGYGDESFKTKGGRVFAVFWILTSTITLAQFFAYVAELKTESRHRELFERVLGRKMTDDDLEKADVDDDSSLETAEFILYMLQDMGKITKDDISLVKEELERLDVDQSRTLSVSDIMVQADKVALPM</sequence>
<evidence type="ECO:0000259" key="11">
    <source>
        <dbReference type="Pfam" id="PF07885"/>
    </source>
</evidence>
<dbReference type="PRINTS" id="PR01333">
    <property type="entry name" value="2POREKCHANEL"/>
</dbReference>
<evidence type="ECO:0000256" key="1">
    <source>
        <dbReference type="ARBA" id="ARBA00004141"/>
    </source>
</evidence>
<feature type="transmembrane region" description="Helical" evidence="10">
    <location>
        <begin position="220"/>
        <end position="237"/>
    </location>
</feature>
<evidence type="ECO:0000256" key="7">
    <source>
        <dbReference type="ARBA" id="ARBA00023136"/>
    </source>
</evidence>
<evidence type="ECO:0000256" key="5">
    <source>
        <dbReference type="ARBA" id="ARBA00022989"/>
    </source>
</evidence>
<evidence type="ECO:0000313" key="14">
    <source>
        <dbReference type="RefSeq" id="XP_035543143.1"/>
    </source>
</evidence>
<feature type="domain" description="Potassium channel" evidence="11">
    <location>
        <begin position="200"/>
        <end position="271"/>
    </location>
</feature>
<evidence type="ECO:0000256" key="9">
    <source>
        <dbReference type="SAM" id="MobiDB-lite"/>
    </source>
</evidence>
<dbReference type="AlphaFoldDB" id="A0A6P9EK85"/>
<dbReference type="RefSeq" id="XP_035543143.1">
    <property type="nucleotide sequence ID" value="XM_035687250.1"/>
</dbReference>
<keyword evidence="6" id="KW-0406">Ion transport</keyword>
<evidence type="ECO:0000256" key="4">
    <source>
        <dbReference type="ARBA" id="ARBA00022692"/>
    </source>
</evidence>
<dbReference type="GO" id="GO:0009705">
    <property type="term" value="C:plant-type vacuole membrane"/>
    <property type="evidence" value="ECO:0000318"/>
    <property type="project" value="GO_Central"/>
</dbReference>
<comment type="similarity">
    <text evidence="2">Belongs to the two pore domain potassium channel (TC 1.A.1.7) family.</text>
</comment>
<evidence type="ECO:0000256" key="3">
    <source>
        <dbReference type="ARBA" id="ARBA00022448"/>
    </source>
</evidence>
<gene>
    <name evidence="13 14" type="primary">LOC109016499</name>
</gene>
<dbReference type="InterPro" id="IPR003280">
    <property type="entry name" value="2pore_dom_K_chnl"/>
</dbReference>
<feature type="transmembrane region" description="Helical" evidence="10">
    <location>
        <begin position="130"/>
        <end position="150"/>
    </location>
</feature>
<reference evidence="13 14" key="1">
    <citation type="submission" date="2025-04" db="UniProtKB">
        <authorList>
            <consortium name="RefSeq"/>
        </authorList>
    </citation>
    <scope>IDENTIFICATION</scope>
    <source>
        <tissue evidence="13 14">Leaves</tissue>
    </source>
</reference>
<keyword evidence="8" id="KW-0407">Ion channel</keyword>
<dbReference type="InterPro" id="IPR013099">
    <property type="entry name" value="K_chnl_dom"/>
</dbReference>
<dbReference type="Gene3D" id="1.10.287.70">
    <property type="match status" value="2"/>
</dbReference>
<dbReference type="GeneID" id="109016499"/>
<dbReference type="Gramene" id="Jr02_25830_p1">
    <property type="protein sequence ID" value="cds.Jr02_25830_p1"/>
    <property type="gene ID" value="Jr02_25830"/>
</dbReference>
<feature type="transmembrane region" description="Helical" evidence="10">
    <location>
        <begin position="105"/>
        <end position="124"/>
    </location>
</feature>
<dbReference type="RefSeq" id="XP_035543142.1">
    <property type="nucleotide sequence ID" value="XM_035687249.1"/>
</dbReference>
<keyword evidence="4 10" id="KW-0812">Transmembrane</keyword>
<feature type="transmembrane region" description="Helical" evidence="10">
    <location>
        <begin position="72"/>
        <end position="93"/>
    </location>
</feature>
<dbReference type="Proteomes" id="UP000235220">
    <property type="component" value="Chromosome 2"/>
</dbReference>
<feature type="transmembrane region" description="Helical" evidence="10">
    <location>
        <begin position="249"/>
        <end position="269"/>
    </location>
</feature>
<evidence type="ECO:0000256" key="6">
    <source>
        <dbReference type="ARBA" id="ARBA00023065"/>
    </source>
</evidence>
<proteinExistence type="inferred from homology"/>
<dbReference type="GO" id="GO:0022841">
    <property type="term" value="F:potassium ion leak channel activity"/>
    <property type="evidence" value="ECO:0000318"/>
    <property type="project" value="GO_Central"/>
</dbReference>
<comment type="subcellular location">
    <subcellularLocation>
        <location evidence="1">Membrane</location>
        <topology evidence="1">Multi-pass membrane protein</topology>
    </subcellularLocation>
</comment>
<dbReference type="SUPFAM" id="SSF81324">
    <property type="entry name" value="Voltage-gated potassium channels"/>
    <property type="match status" value="2"/>
</dbReference>
<accession>A0A6P9EK85</accession>
<name>A0A6P9EK85_JUGRE</name>
<feature type="compositionally biased region" description="Polar residues" evidence="9">
    <location>
        <begin position="17"/>
        <end position="27"/>
    </location>
</feature>
<dbReference type="PROSITE" id="PS00018">
    <property type="entry name" value="EF_HAND_1"/>
    <property type="match status" value="1"/>
</dbReference>
<dbReference type="PANTHER" id="PTHR11003">
    <property type="entry name" value="POTASSIUM CHANNEL, SUBFAMILY K"/>
    <property type="match status" value="1"/>
</dbReference>
<evidence type="ECO:0000313" key="13">
    <source>
        <dbReference type="RefSeq" id="XP_035543142.1"/>
    </source>
</evidence>
<feature type="region of interest" description="Disordered" evidence="9">
    <location>
        <begin position="1"/>
        <end position="55"/>
    </location>
</feature>
<dbReference type="PANTHER" id="PTHR11003:SF291">
    <property type="entry name" value="IP11374P"/>
    <property type="match status" value="1"/>
</dbReference>
<evidence type="ECO:0000256" key="8">
    <source>
        <dbReference type="ARBA" id="ARBA00023303"/>
    </source>
</evidence>
<evidence type="ECO:0000256" key="10">
    <source>
        <dbReference type="SAM" id="Phobius"/>
    </source>
</evidence>
<dbReference type="KEGG" id="jre:109016499"/>
<feature type="transmembrane region" description="Helical" evidence="10">
    <location>
        <begin position="194"/>
        <end position="214"/>
    </location>
</feature>
<keyword evidence="12" id="KW-1185">Reference proteome</keyword>
<dbReference type="Pfam" id="PF07885">
    <property type="entry name" value="Ion_trans_2"/>
    <property type="match status" value="2"/>
</dbReference>
<dbReference type="OrthoDB" id="415460at2759"/>
<organism evidence="12 13">
    <name type="scientific">Juglans regia</name>
    <name type="common">English walnut</name>
    <dbReference type="NCBI Taxonomy" id="51240"/>
    <lineage>
        <taxon>Eukaryota</taxon>
        <taxon>Viridiplantae</taxon>
        <taxon>Streptophyta</taxon>
        <taxon>Embryophyta</taxon>
        <taxon>Tracheophyta</taxon>
        <taxon>Spermatophyta</taxon>
        <taxon>Magnoliopsida</taxon>
        <taxon>eudicotyledons</taxon>
        <taxon>Gunneridae</taxon>
        <taxon>Pentapetalae</taxon>
        <taxon>rosids</taxon>
        <taxon>fabids</taxon>
        <taxon>Fagales</taxon>
        <taxon>Juglandaceae</taxon>
        <taxon>Juglans</taxon>
    </lineage>
</organism>
<evidence type="ECO:0000256" key="2">
    <source>
        <dbReference type="ARBA" id="ARBA00010159"/>
    </source>
</evidence>
<protein>
    <submittedName>
        <fullName evidence="13 14">Two-pore potassium channel 1-like</fullName>
    </submittedName>
</protein>
<feature type="compositionally biased region" description="Polar residues" evidence="9">
    <location>
        <begin position="43"/>
        <end position="55"/>
    </location>
</feature>
<dbReference type="GO" id="GO:0071805">
    <property type="term" value="P:potassium ion transmembrane transport"/>
    <property type="evidence" value="ECO:0000318"/>
    <property type="project" value="GO_Central"/>
</dbReference>
<dbReference type="InterPro" id="IPR018247">
    <property type="entry name" value="EF_Hand_1_Ca_BS"/>
</dbReference>
<dbReference type="GO" id="GO:0015271">
    <property type="term" value="F:outward rectifier potassium channel activity"/>
    <property type="evidence" value="ECO:0000318"/>
    <property type="project" value="GO_Central"/>
</dbReference>
<keyword evidence="7 10" id="KW-0472">Membrane</keyword>
<feature type="domain" description="Potassium channel" evidence="11">
    <location>
        <begin position="78"/>
        <end position="158"/>
    </location>
</feature>